<dbReference type="PROSITE" id="PS50851">
    <property type="entry name" value="CHEW"/>
    <property type="match status" value="1"/>
</dbReference>
<reference evidence="4" key="1">
    <citation type="submission" date="2011-12" db="EMBL/GenBank/DDBJ databases">
        <title>Complete sequence of Methanoregula formicicum SMSP.</title>
        <authorList>
            <person name="Lucas S."/>
            <person name="Han J."/>
            <person name="Lapidus A."/>
            <person name="Cheng J.-F."/>
            <person name="Goodwin L."/>
            <person name="Pitluck S."/>
            <person name="Peters L."/>
            <person name="Ovchinnikova G."/>
            <person name="Teshima H."/>
            <person name="Detter J.C."/>
            <person name="Han C."/>
            <person name="Tapia R."/>
            <person name="Land M."/>
            <person name="Hauser L."/>
            <person name="Kyrpides N."/>
            <person name="Ivanova N."/>
            <person name="Pagani I."/>
            <person name="Imachi H."/>
            <person name="Tamaki H."/>
            <person name="Sekiguchi Y."/>
            <person name="Kamagata Y."/>
            <person name="Cadillo-Quiroz H."/>
            <person name="Zinder S."/>
            <person name="Liu W.-T."/>
            <person name="Woyke T."/>
        </authorList>
    </citation>
    <scope>NUCLEOTIDE SEQUENCE [LARGE SCALE GENOMIC DNA]</scope>
    <source>
        <strain evidence="4">DSM 22288 / NBRC 105244 / SMSP</strain>
    </source>
</reference>
<dbReference type="InterPro" id="IPR039315">
    <property type="entry name" value="CheW"/>
</dbReference>
<organism evidence="3 4">
    <name type="scientific">Methanoregula formicica (strain DSM 22288 / NBRC 105244 / SMSP)</name>
    <dbReference type="NCBI Taxonomy" id="593750"/>
    <lineage>
        <taxon>Archaea</taxon>
        <taxon>Methanobacteriati</taxon>
        <taxon>Methanobacteriota</taxon>
        <taxon>Stenosarchaea group</taxon>
        <taxon>Methanomicrobia</taxon>
        <taxon>Methanomicrobiales</taxon>
        <taxon>Methanoregulaceae</taxon>
        <taxon>Methanoregula</taxon>
    </lineage>
</organism>
<dbReference type="GO" id="GO:0006935">
    <property type="term" value="P:chemotaxis"/>
    <property type="evidence" value="ECO:0007669"/>
    <property type="project" value="InterPro"/>
</dbReference>
<reference evidence="3 4" key="2">
    <citation type="journal article" date="2014" name="Genome Announc.">
        <title>Complete Genome Sequence of Methanoregula formicica SMSPT, a Mesophilic Hydrogenotrophic Methanogen Isolated from a Methanogenic Upflow Anaerobic Sludge Blanket Reactor.</title>
        <authorList>
            <person name="Yamamoto K."/>
            <person name="Tamaki H."/>
            <person name="Cadillo-Quiroz H."/>
            <person name="Imachi H."/>
            <person name="Kyrpides N."/>
            <person name="Woyke T."/>
            <person name="Goodwin L."/>
            <person name="Zinder S.H."/>
            <person name="Kamagata Y."/>
            <person name="Liu W.T."/>
        </authorList>
    </citation>
    <scope>NUCLEOTIDE SEQUENCE [LARGE SCALE GENOMIC DNA]</scope>
    <source>
        <strain evidence="4">DSM 22288 / NBRC 105244 / SMSP</strain>
    </source>
</reference>
<dbReference type="GO" id="GO:0005829">
    <property type="term" value="C:cytosol"/>
    <property type="evidence" value="ECO:0007669"/>
    <property type="project" value="TreeGrafter"/>
</dbReference>
<sequence>MSAKASQPVAKGSDLPGQQKEPESIQVVEFLLGSENFAINLFDVKEVVEYTTITKLPNVPSHVRGIIDLRGEITMIVDLKQRLNIREESTKSIEASRIIVLDDKIAASKIGILVDDVTSVSTFEGNQVDYTSASVNTQDTAIIGIIKRKVKVKDKEKNELIIWIDLKQLLTDIDTAV</sequence>
<name>L0HGZ0_METFS</name>
<dbReference type="InterPro" id="IPR002545">
    <property type="entry name" value="CheW-lke_dom"/>
</dbReference>
<dbReference type="PANTHER" id="PTHR22617:SF23">
    <property type="entry name" value="CHEMOTAXIS PROTEIN CHEW"/>
    <property type="match status" value="1"/>
</dbReference>
<dbReference type="KEGG" id="mfo:Metfor_2038"/>
<dbReference type="EMBL" id="CP003167">
    <property type="protein sequence ID" value="AGB03051.1"/>
    <property type="molecule type" value="Genomic_DNA"/>
</dbReference>
<dbReference type="GeneID" id="14309431"/>
<evidence type="ECO:0000259" key="2">
    <source>
        <dbReference type="PROSITE" id="PS50851"/>
    </source>
</evidence>
<dbReference type="PANTHER" id="PTHR22617">
    <property type="entry name" value="CHEMOTAXIS SENSOR HISTIDINE KINASE-RELATED"/>
    <property type="match status" value="1"/>
</dbReference>
<dbReference type="SUPFAM" id="SSF50341">
    <property type="entry name" value="CheW-like"/>
    <property type="match status" value="1"/>
</dbReference>
<feature type="domain" description="CheW-like" evidence="2">
    <location>
        <begin position="24"/>
        <end position="175"/>
    </location>
</feature>
<protein>
    <submittedName>
        <fullName evidence="3">Chemotaxis signal transduction protein</fullName>
    </submittedName>
</protein>
<feature type="region of interest" description="Disordered" evidence="1">
    <location>
        <begin position="1"/>
        <end position="21"/>
    </location>
</feature>
<dbReference type="SMART" id="SM00260">
    <property type="entry name" value="CheW"/>
    <property type="match status" value="1"/>
</dbReference>
<dbReference type="HOGENOM" id="CLU_048995_3_2_2"/>
<dbReference type="OrthoDB" id="115049at2157"/>
<keyword evidence="4" id="KW-1185">Reference proteome</keyword>
<evidence type="ECO:0000313" key="4">
    <source>
        <dbReference type="Proteomes" id="UP000010824"/>
    </source>
</evidence>
<evidence type="ECO:0000256" key="1">
    <source>
        <dbReference type="SAM" id="MobiDB-lite"/>
    </source>
</evidence>
<gene>
    <name evidence="3" type="ordered locus">Metfor_2038</name>
</gene>
<dbReference type="InParanoid" id="L0HGZ0"/>
<proteinExistence type="predicted"/>
<dbReference type="Gene3D" id="2.40.50.180">
    <property type="entry name" value="CheA-289, Domain 4"/>
    <property type="match status" value="1"/>
</dbReference>
<dbReference type="RefSeq" id="WP_015286014.1">
    <property type="nucleotide sequence ID" value="NC_019943.1"/>
</dbReference>
<dbReference type="Pfam" id="PF01584">
    <property type="entry name" value="CheW"/>
    <property type="match status" value="1"/>
</dbReference>
<dbReference type="eggNOG" id="arCOG02395">
    <property type="taxonomic scope" value="Archaea"/>
</dbReference>
<dbReference type="Gene3D" id="2.30.30.40">
    <property type="entry name" value="SH3 Domains"/>
    <property type="match status" value="1"/>
</dbReference>
<dbReference type="GO" id="GO:0007165">
    <property type="term" value="P:signal transduction"/>
    <property type="evidence" value="ECO:0007669"/>
    <property type="project" value="InterPro"/>
</dbReference>
<accession>L0HGZ0</accession>
<evidence type="ECO:0000313" key="3">
    <source>
        <dbReference type="EMBL" id="AGB03051.1"/>
    </source>
</evidence>
<dbReference type="STRING" id="593750.Metfor_2038"/>
<dbReference type="Proteomes" id="UP000010824">
    <property type="component" value="Chromosome"/>
</dbReference>
<dbReference type="InterPro" id="IPR036061">
    <property type="entry name" value="CheW-like_dom_sf"/>
</dbReference>
<dbReference type="AlphaFoldDB" id="L0HGZ0"/>